<protein>
    <recommendedName>
        <fullName evidence="8">Prolipoprotein diacylglyceryl transferase</fullName>
    </recommendedName>
</protein>
<comment type="caution">
    <text evidence="7">The sequence shown here is derived from an EMBL/GenBank/DDBJ whole genome shotgun (WGS) entry which is preliminary data.</text>
</comment>
<name>A0A0F9FPW8_9ZZZZ</name>
<feature type="transmembrane region" description="Helical" evidence="6">
    <location>
        <begin position="151"/>
        <end position="168"/>
    </location>
</feature>
<evidence type="ECO:0000256" key="6">
    <source>
        <dbReference type="SAM" id="Phobius"/>
    </source>
</evidence>
<dbReference type="NCBIfam" id="TIGR00544">
    <property type="entry name" value="lgt"/>
    <property type="match status" value="1"/>
</dbReference>
<evidence type="ECO:0000256" key="5">
    <source>
        <dbReference type="ARBA" id="ARBA00023136"/>
    </source>
</evidence>
<gene>
    <name evidence="7" type="ORF">LCGC14_1926440</name>
</gene>
<reference evidence="7" key="1">
    <citation type="journal article" date="2015" name="Nature">
        <title>Complex archaea that bridge the gap between prokaryotes and eukaryotes.</title>
        <authorList>
            <person name="Spang A."/>
            <person name="Saw J.H."/>
            <person name="Jorgensen S.L."/>
            <person name="Zaremba-Niedzwiedzka K."/>
            <person name="Martijn J."/>
            <person name="Lind A.E."/>
            <person name="van Eijk R."/>
            <person name="Schleper C."/>
            <person name="Guy L."/>
            <person name="Ettema T.J."/>
        </authorList>
    </citation>
    <scope>NUCLEOTIDE SEQUENCE</scope>
</reference>
<keyword evidence="4 6" id="KW-1133">Transmembrane helix</keyword>
<keyword evidence="3 6" id="KW-0812">Transmembrane</keyword>
<feature type="transmembrane region" description="Helical" evidence="6">
    <location>
        <begin position="175"/>
        <end position="192"/>
    </location>
</feature>
<evidence type="ECO:0000256" key="4">
    <source>
        <dbReference type="ARBA" id="ARBA00022989"/>
    </source>
</evidence>
<evidence type="ECO:0008006" key="8">
    <source>
        <dbReference type="Google" id="ProtNLM"/>
    </source>
</evidence>
<dbReference type="GO" id="GO:0042158">
    <property type="term" value="P:lipoprotein biosynthetic process"/>
    <property type="evidence" value="ECO:0007669"/>
    <property type="project" value="InterPro"/>
</dbReference>
<dbReference type="GO" id="GO:0008961">
    <property type="term" value="F:phosphatidylglycerol-prolipoprotein diacylglyceryl transferase activity"/>
    <property type="evidence" value="ECO:0007669"/>
    <property type="project" value="InterPro"/>
</dbReference>
<keyword evidence="1" id="KW-1003">Cell membrane</keyword>
<organism evidence="7">
    <name type="scientific">marine sediment metagenome</name>
    <dbReference type="NCBI Taxonomy" id="412755"/>
    <lineage>
        <taxon>unclassified sequences</taxon>
        <taxon>metagenomes</taxon>
        <taxon>ecological metagenomes</taxon>
    </lineage>
</organism>
<dbReference type="AlphaFoldDB" id="A0A0F9FPW8"/>
<dbReference type="GO" id="GO:0005886">
    <property type="term" value="C:plasma membrane"/>
    <property type="evidence" value="ECO:0007669"/>
    <property type="project" value="InterPro"/>
</dbReference>
<dbReference type="EMBL" id="LAZR01020613">
    <property type="protein sequence ID" value="KKL88263.1"/>
    <property type="molecule type" value="Genomic_DNA"/>
</dbReference>
<proteinExistence type="inferred from homology"/>
<keyword evidence="2" id="KW-0808">Transferase</keyword>
<evidence type="ECO:0000256" key="2">
    <source>
        <dbReference type="ARBA" id="ARBA00022679"/>
    </source>
</evidence>
<dbReference type="HAMAP" id="MF_01147">
    <property type="entry name" value="Lgt"/>
    <property type="match status" value="1"/>
</dbReference>
<accession>A0A0F9FPW8</accession>
<sequence length="241" mass="27522">MLFALLLAWWLARKEAKEKNYQLSEIDTFIIVAITMGMVGARLYYILFNLSYYLQNPYQIIQIWKGGLAIHGGLIGGILAAIWFCWRKKLKFWRLADTFTPAIILGQTIGRVACFLNGDAYGKPTNLPWGVIFTHPLSSAPSNIALHPTQLYQLVWNLLVFGLVWSFRRRVRYEGELFLIYAVLYSLGRFFIENLRGDQLVFNFFGLGVSAARSMSVAVILSVLILHLILSRQNLVGKVRK</sequence>
<feature type="transmembrane region" description="Helical" evidence="6">
    <location>
        <begin position="68"/>
        <end position="86"/>
    </location>
</feature>
<dbReference type="Pfam" id="PF01790">
    <property type="entry name" value="LGT"/>
    <property type="match status" value="1"/>
</dbReference>
<evidence type="ECO:0000256" key="1">
    <source>
        <dbReference type="ARBA" id="ARBA00022475"/>
    </source>
</evidence>
<dbReference type="InterPro" id="IPR001640">
    <property type="entry name" value="Lgt"/>
</dbReference>
<evidence type="ECO:0000313" key="7">
    <source>
        <dbReference type="EMBL" id="KKL88263.1"/>
    </source>
</evidence>
<keyword evidence="5 6" id="KW-0472">Membrane</keyword>
<dbReference type="PANTHER" id="PTHR30589:SF0">
    <property type="entry name" value="PHOSPHATIDYLGLYCEROL--PROLIPOPROTEIN DIACYLGLYCERYL TRANSFERASE"/>
    <property type="match status" value="1"/>
</dbReference>
<dbReference type="PANTHER" id="PTHR30589">
    <property type="entry name" value="PROLIPOPROTEIN DIACYLGLYCERYL TRANSFERASE"/>
    <property type="match status" value="1"/>
</dbReference>
<evidence type="ECO:0000256" key="3">
    <source>
        <dbReference type="ARBA" id="ARBA00022692"/>
    </source>
</evidence>
<feature type="transmembrane region" description="Helical" evidence="6">
    <location>
        <begin position="204"/>
        <end position="230"/>
    </location>
</feature>
<feature type="transmembrane region" description="Helical" evidence="6">
    <location>
        <begin position="26"/>
        <end position="47"/>
    </location>
</feature>